<dbReference type="Pfam" id="PF00107">
    <property type="entry name" value="ADH_zinc_N"/>
    <property type="match status" value="1"/>
</dbReference>
<dbReference type="Pfam" id="PF08240">
    <property type="entry name" value="ADH_N"/>
    <property type="match status" value="1"/>
</dbReference>
<evidence type="ECO:0000313" key="15">
    <source>
        <dbReference type="Proteomes" id="UP000054248"/>
    </source>
</evidence>
<organism evidence="14 15">
    <name type="scientific">Tulasnella calospora MUT 4182</name>
    <dbReference type="NCBI Taxonomy" id="1051891"/>
    <lineage>
        <taxon>Eukaryota</taxon>
        <taxon>Fungi</taxon>
        <taxon>Dikarya</taxon>
        <taxon>Basidiomycota</taxon>
        <taxon>Agaricomycotina</taxon>
        <taxon>Agaricomycetes</taxon>
        <taxon>Cantharellales</taxon>
        <taxon>Tulasnellaceae</taxon>
        <taxon>Tulasnella</taxon>
    </lineage>
</organism>
<evidence type="ECO:0000256" key="8">
    <source>
        <dbReference type="ARBA" id="ARBA00023098"/>
    </source>
</evidence>
<dbReference type="STRING" id="1051891.A0A0C3Q963"/>
<dbReference type="Gene3D" id="3.90.180.10">
    <property type="entry name" value="Medium-chain alcohol dehydrogenases, catalytic domain"/>
    <property type="match status" value="1"/>
</dbReference>
<evidence type="ECO:0000256" key="12">
    <source>
        <dbReference type="ARBA" id="ARBA00048843"/>
    </source>
</evidence>
<dbReference type="SUPFAM" id="SSF50129">
    <property type="entry name" value="GroES-like"/>
    <property type="match status" value="1"/>
</dbReference>
<evidence type="ECO:0000259" key="13">
    <source>
        <dbReference type="SMART" id="SM00829"/>
    </source>
</evidence>
<dbReference type="EMBL" id="KN823023">
    <property type="protein sequence ID" value="KIO26495.1"/>
    <property type="molecule type" value="Genomic_DNA"/>
</dbReference>
<proteinExistence type="inferred from homology"/>
<evidence type="ECO:0000256" key="7">
    <source>
        <dbReference type="ARBA" id="ARBA00023002"/>
    </source>
</evidence>
<keyword evidence="10" id="KW-0275">Fatty acid biosynthesis</keyword>
<sequence>MNFRFGQKSLFSTSSRQNNALRALVYHKNGNPAEVMRAQTFEPLGKPGPSQVRVKLLLSPINPADINVIEGVYPDAPILRSDLVPKAGASSSLGYDREKPVFVGGNEAIGVVTDAGTAVQEFKAGDRVIFDKSQLGAWATYQNLEAAQLAKVDEDISDVAAATMRINPPTALLMLRSFTTLQPGDWIIQNGANSAVGQAVIQIAAALGVNTINLVRNRPDINNLMIRLHALGATRVLTYNELADKAMKQEVKKWTNGKSIKLGLNCVGGKDTTTMTGYLGKDAHLVSYGAMSKSPISLPTSYFIFKNLTCHGYWQSKWYNDHSKADRLGVYAEIMDLIRQKKVSYAARVTEP</sequence>
<dbReference type="PANTHER" id="PTHR43981">
    <property type="entry name" value="ENOYL-[ACYL-CARRIER-PROTEIN] REDUCTASE, MITOCHONDRIAL"/>
    <property type="match status" value="1"/>
</dbReference>
<dbReference type="HOGENOM" id="CLU_026673_17_0_1"/>
<dbReference type="InterPro" id="IPR013149">
    <property type="entry name" value="ADH-like_C"/>
</dbReference>
<reference evidence="15" key="2">
    <citation type="submission" date="2015-01" db="EMBL/GenBank/DDBJ databases">
        <title>Evolutionary Origins and Diversification of the Mycorrhizal Mutualists.</title>
        <authorList>
            <consortium name="DOE Joint Genome Institute"/>
            <consortium name="Mycorrhizal Genomics Consortium"/>
            <person name="Kohler A."/>
            <person name="Kuo A."/>
            <person name="Nagy L.G."/>
            <person name="Floudas D."/>
            <person name="Copeland A."/>
            <person name="Barry K.W."/>
            <person name="Cichocki N."/>
            <person name="Veneault-Fourrey C."/>
            <person name="LaButti K."/>
            <person name="Lindquist E.A."/>
            <person name="Lipzen A."/>
            <person name="Lundell T."/>
            <person name="Morin E."/>
            <person name="Murat C."/>
            <person name="Riley R."/>
            <person name="Ohm R."/>
            <person name="Sun H."/>
            <person name="Tunlid A."/>
            <person name="Henrissat B."/>
            <person name="Grigoriev I.V."/>
            <person name="Hibbett D.S."/>
            <person name="Martin F."/>
        </authorList>
    </citation>
    <scope>NUCLEOTIDE SEQUENCE [LARGE SCALE GENOMIC DNA]</scope>
    <source>
        <strain evidence="15">MUT 4182</strain>
    </source>
</reference>
<keyword evidence="7" id="KW-0560">Oxidoreductase</keyword>
<dbReference type="Proteomes" id="UP000054248">
    <property type="component" value="Unassembled WGS sequence"/>
</dbReference>
<name>A0A0C3Q963_9AGAM</name>
<keyword evidence="8" id="KW-0443">Lipid metabolism</keyword>
<dbReference type="EC" id="1.3.1.104" evidence="11"/>
<dbReference type="Gene3D" id="3.40.50.720">
    <property type="entry name" value="NAD(P)-binding Rossmann-like Domain"/>
    <property type="match status" value="1"/>
</dbReference>
<dbReference type="InterPro" id="IPR020843">
    <property type="entry name" value="ER"/>
</dbReference>
<evidence type="ECO:0000256" key="4">
    <source>
        <dbReference type="ARBA" id="ARBA00022832"/>
    </source>
</evidence>
<keyword evidence="9" id="KW-0496">Mitochondrion</keyword>
<dbReference type="SUPFAM" id="SSF51735">
    <property type="entry name" value="NAD(P)-binding Rossmann-fold domains"/>
    <property type="match status" value="1"/>
</dbReference>
<dbReference type="GO" id="GO:0141148">
    <property type="term" value="F:enoyl-[acyl-carrier-protein] reductase (NADPH) activity"/>
    <property type="evidence" value="ECO:0007669"/>
    <property type="project" value="UniProtKB-EC"/>
</dbReference>
<dbReference type="InterPro" id="IPR011032">
    <property type="entry name" value="GroES-like_sf"/>
</dbReference>
<keyword evidence="4" id="KW-0276">Fatty acid metabolism</keyword>
<gene>
    <name evidence="14" type="ORF">M407DRAFT_74373</name>
</gene>
<dbReference type="FunFam" id="3.40.50.720:FF:000112">
    <property type="entry name" value="Enoyl-[acyl-carrier-protein] reductase 1, mitochondrial"/>
    <property type="match status" value="1"/>
</dbReference>
<keyword evidence="5" id="KW-0521">NADP</keyword>
<dbReference type="GO" id="GO:0006633">
    <property type="term" value="P:fatty acid biosynthetic process"/>
    <property type="evidence" value="ECO:0007669"/>
    <property type="project" value="UniProtKB-KW"/>
</dbReference>
<dbReference type="InterPro" id="IPR036291">
    <property type="entry name" value="NAD(P)-bd_dom_sf"/>
</dbReference>
<dbReference type="AlphaFoldDB" id="A0A0C3Q963"/>
<evidence type="ECO:0000256" key="1">
    <source>
        <dbReference type="ARBA" id="ARBA00004173"/>
    </source>
</evidence>
<keyword evidence="3" id="KW-0444">Lipid biosynthesis</keyword>
<evidence type="ECO:0000256" key="9">
    <source>
        <dbReference type="ARBA" id="ARBA00023128"/>
    </source>
</evidence>
<dbReference type="InterPro" id="IPR013154">
    <property type="entry name" value="ADH-like_N"/>
</dbReference>
<evidence type="ECO:0000256" key="3">
    <source>
        <dbReference type="ARBA" id="ARBA00022516"/>
    </source>
</evidence>
<dbReference type="GO" id="GO:0005739">
    <property type="term" value="C:mitochondrion"/>
    <property type="evidence" value="ECO:0007669"/>
    <property type="project" value="UniProtKB-SubCell"/>
</dbReference>
<dbReference type="OrthoDB" id="7482721at2759"/>
<comment type="catalytic activity">
    <reaction evidence="12">
        <text>a 2,3-saturated acyl-[ACP] + NADP(+) = a (2E)-enoyl-[ACP] + NADPH + H(+)</text>
        <dbReference type="Rhea" id="RHEA:22564"/>
        <dbReference type="Rhea" id="RHEA-COMP:9925"/>
        <dbReference type="Rhea" id="RHEA-COMP:9926"/>
        <dbReference type="ChEBI" id="CHEBI:15378"/>
        <dbReference type="ChEBI" id="CHEBI:57783"/>
        <dbReference type="ChEBI" id="CHEBI:58349"/>
        <dbReference type="ChEBI" id="CHEBI:78784"/>
        <dbReference type="ChEBI" id="CHEBI:78785"/>
        <dbReference type="EC" id="1.3.1.104"/>
    </reaction>
</comment>
<dbReference type="CDD" id="cd08290">
    <property type="entry name" value="ETR"/>
    <property type="match status" value="1"/>
</dbReference>
<protein>
    <recommendedName>
        <fullName evidence="11">enoyl-[acyl-carrier-protein] reductase</fullName>
        <ecNumber evidence="11">1.3.1.104</ecNumber>
    </recommendedName>
</protein>
<dbReference type="PANTHER" id="PTHR43981:SF2">
    <property type="entry name" value="ENOYL-[ACYL-CARRIER-PROTEIN] REDUCTASE, MITOCHONDRIAL"/>
    <property type="match status" value="1"/>
</dbReference>
<comment type="subcellular location">
    <subcellularLocation>
        <location evidence="1">Mitochondrion</location>
    </subcellularLocation>
</comment>
<accession>A0A0C3Q963</accession>
<evidence type="ECO:0000256" key="11">
    <source>
        <dbReference type="ARBA" id="ARBA00038963"/>
    </source>
</evidence>
<evidence type="ECO:0000256" key="6">
    <source>
        <dbReference type="ARBA" id="ARBA00022946"/>
    </source>
</evidence>
<evidence type="ECO:0000256" key="10">
    <source>
        <dbReference type="ARBA" id="ARBA00023160"/>
    </source>
</evidence>
<dbReference type="SMART" id="SM00829">
    <property type="entry name" value="PKS_ER"/>
    <property type="match status" value="1"/>
</dbReference>
<reference evidence="14 15" key="1">
    <citation type="submission" date="2014-04" db="EMBL/GenBank/DDBJ databases">
        <authorList>
            <consortium name="DOE Joint Genome Institute"/>
            <person name="Kuo A."/>
            <person name="Girlanda M."/>
            <person name="Perotto S."/>
            <person name="Kohler A."/>
            <person name="Nagy L.G."/>
            <person name="Floudas D."/>
            <person name="Copeland A."/>
            <person name="Barry K.W."/>
            <person name="Cichocki N."/>
            <person name="Veneault-Fourrey C."/>
            <person name="LaButti K."/>
            <person name="Lindquist E.A."/>
            <person name="Lipzen A."/>
            <person name="Lundell T."/>
            <person name="Morin E."/>
            <person name="Murat C."/>
            <person name="Sun H."/>
            <person name="Tunlid A."/>
            <person name="Henrissat B."/>
            <person name="Grigoriev I.V."/>
            <person name="Hibbett D.S."/>
            <person name="Martin F."/>
            <person name="Nordberg H.P."/>
            <person name="Cantor M.N."/>
            <person name="Hua S.X."/>
        </authorList>
    </citation>
    <scope>NUCLEOTIDE SEQUENCE [LARGE SCALE GENOMIC DNA]</scope>
    <source>
        <strain evidence="14 15">MUT 4182</strain>
    </source>
</reference>
<evidence type="ECO:0000256" key="5">
    <source>
        <dbReference type="ARBA" id="ARBA00022857"/>
    </source>
</evidence>
<evidence type="ECO:0000313" key="14">
    <source>
        <dbReference type="EMBL" id="KIO26495.1"/>
    </source>
</evidence>
<dbReference type="InterPro" id="IPR051034">
    <property type="entry name" value="Mito_Enoyl-ACP_Reductase"/>
</dbReference>
<feature type="domain" description="Enoyl reductase (ER)" evidence="13">
    <location>
        <begin position="30"/>
        <end position="352"/>
    </location>
</feature>
<keyword evidence="6" id="KW-0809">Transit peptide</keyword>
<comment type="similarity">
    <text evidence="2">Belongs to the zinc-containing alcohol dehydrogenase family. Quinone oxidoreductase subfamily.</text>
</comment>
<evidence type="ECO:0000256" key="2">
    <source>
        <dbReference type="ARBA" id="ARBA00010371"/>
    </source>
</evidence>
<keyword evidence="15" id="KW-1185">Reference proteome</keyword>